<proteinExistence type="predicted"/>
<evidence type="ECO:0000313" key="2">
    <source>
        <dbReference type="EMBL" id="CAD5208555.1"/>
    </source>
</evidence>
<accession>A0A1I7RVP4</accession>
<gene>
    <name evidence="2" type="ORF">BXYJ_LOCUS791</name>
</gene>
<keyword evidence="4" id="KW-1185">Reference proteome</keyword>
<organism evidence="3 5">
    <name type="scientific">Bursaphelenchus xylophilus</name>
    <name type="common">Pinewood nematode worm</name>
    <name type="synonym">Aphelenchoides xylophilus</name>
    <dbReference type="NCBI Taxonomy" id="6326"/>
    <lineage>
        <taxon>Eukaryota</taxon>
        <taxon>Metazoa</taxon>
        <taxon>Ecdysozoa</taxon>
        <taxon>Nematoda</taxon>
        <taxon>Chromadorea</taxon>
        <taxon>Rhabditida</taxon>
        <taxon>Tylenchina</taxon>
        <taxon>Tylenchomorpha</taxon>
        <taxon>Aphelenchoidea</taxon>
        <taxon>Aphelenchoididae</taxon>
        <taxon>Bursaphelenchus</taxon>
    </lineage>
</organism>
<reference evidence="2" key="2">
    <citation type="submission" date="2020-09" db="EMBL/GenBank/DDBJ databases">
        <authorList>
            <person name="Kikuchi T."/>
        </authorList>
    </citation>
    <scope>NUCLEOTIDE SEQUENCE</scope>
    <source>
        <strain evidence="2">Ka4C1</strain>
    </source>
</reference>
<sequence length="92" mass="9666">MAKSASLVVILLICLVVPTMSQIWTSFNIRPFSIGKKPNGKWGIIPGQPMDPMMNGGMGSYGMGGGMYGMGGYGGGYMDPYSGGGMPMGYKK</sequence>
<reference evidence="5" key="1">
    <citation type="submission" date="2016-11" db="UniProtKB">
        <authorList>
            <consortium name="WormBaseParasite"/>
        </authorList>
    </citation>
    <scope>IDENTIFICATION</scope>
</reference>
<evidence type="ECO:0000313" key="5">
    <source>
        <dbReference type="WBParaSite" id="BXY_0480600.1"/>
    </source>
</evidence>
<keyword evidence="1" id="KW-0732">Signal</keyword>
<evidence type="ECO:0000313" key="3">
    <source>
        <dbReference type="Proteomes" id="UP000095284"/>
    </source>
</evidence>
<dbReference type="EMBL" id="CAJFDI010000001">
    <property type="protein sequence ID" value="CAD5208555.1"/>
    <property type="molecule type" value="Genomic_DNA"/>
</dbReference>
<dbReference type="EMBL" id="CAJFCV020000001">
    <property type="protein sequence ID" value="CAG9081965.1"/>
    <property type="molecule type" value="Genomic_DNA"/>
</dbReference>
<evidence type="ECO:0000256" key="1">
    <source>
        <dbReference type="SAM" id="SignalP"/>
    </source>
</evidence>
<dbReference type="Proteomes" id="UP000095284">
    <property type="component" value="Unplaced"/>
</dbReference>
<evidence type="ECO:0000313" key="4">
    <source>
        <dbReference type="Proteomes" id="UP000659654"/>
    </source>
</evidence>
<dbReference type="Proteomes" id="UP000582659">
    <property type="component" value="Unassembled WGS sequence"/>
</dbReference>
<dbReference type="AlphaFoldDB" id="A0A1I7RVP4"/>
<feature type="chain" id="PRO_5035399572" evidence="1">
    <location>
        <begin position="22"/>
        <end position="92"/>
    </location>
</feature>
<feature type="signal peptide" evidence="1">
    <location>
        <begin position="1"/>
        <end position="21"/>
    </location>
</feature>
<dbReference type="Proteomes" id="UP000659654">
    <property type="component" value="Unassembled WGS sequence"/>
</dbReference>
<name>A0A1I7RVP4_BURXY</name>
<protein>
    <submittedName>
        <fullName evidence="2">(pine wood nematode) hypothetical protein</fullName>
    </submittedName>
</protein>
<dbReference type="WBParaSite" id="BXY_0480600.1">
    <property type="protein sequence ID" value="BXY_0480600.1"/>
    <property type="gene ID" value="BXY_0480600"/>
</dbReference>